<dbReference type="GO" id="GO:0016491">
    <property type="term" value="F:oxidoreductase activity"/>
    <property type="evidence" value="ECO:0007669"/>
    <property type="project" value="InterPro"/>
</dbReference>
<dbReference type="PANTHER" id="PTHR30543:SF21">
    <property type="entry name" value="NAD(P)H-DEPENDENT FMN REDUCTASE LOT6"/>
    <property type="match status" value="1"/>
</dbReference>
<gene>
    <name evidence="4" type="ORF">REH87_000043</name>
</gene>
<protein>
    <submittedName>
        <fullName evidence="4">NAD(P)H-dependent oxidoreductase</fullName>
    </submittedName>
</protein>
<dbReference type="InterPro" id="IPR050712">
    <property type="entry name" value="NAD(P)H-dep_reductase"/>
</dbReference>
<dbReference type="SUPFAM" id="SSF52218">
    <property type="entry name" value="Flavoproteins"/>
    <property type="match status" value="1"/>
</dbReference>
<name>A0AAI9G2X8_STEMA</name>
<comment type="caution">
    <text evidence="4">The sequence shown here is derived from an EMBL/GenBank/DDBJ whole genome shotgun (WGS) entry which is preliminary data.</text>
</comment>
<accession>A0AAI9G2X8</accession>
<dbReference type="Proteomes" id="UP001225498">
    <property type="component" value="Unassembled WGS sequence"/>
</dbReference>
<keyword evidence="2" id="KW-0288">FMN</keyword>
<evidence type="ECO:0000259" key="3">
    <source>
        <dbReference type="Pfam" id="PF03358"/>
    </source>
</evidence>
<sequence length="199" mass="21068">MSDTPPPLNILAFAGSLRSNSYNRRLVRAAAGAAPAGLLLTVHDTIADIPLFDEDLEAADPAGPAGVKRLRAAIAAADGVLIATPEYSQSLPGVLKNTLDWLSRDDAEYRTVLSAKPVAIIGATPGHWGTKLAQSQLRHTLTAMGALTMASPQLYVAEAAAAYDDDAEDFDAATRKRLQRFLEGFQSWVQLLQGGASRG</sequence>
<reference evidence="4" key="1">
    <citation type="submission" date="2023-08" db="EMBL/GenBank/DDBJ databases">
        <authorList>
            <consortium name="Clinical and Environmental Microbiology Branch: Whole genome sequencing antimicrobial resistance pathogens in the healthcare setting"/>
        </authorList>
    </citation>
    <scope>NUCLEOTIDE SEQUENCE</scope>
    <source>
        <strain evidence="4">2023CJ-00293</strain>
    </source>
</reference>
<dbReference type="GO" id="GO:0005829">
    <property type="term" value="C:cytosol"/>
    <property type="evidence" value="ECO:0007669"/>
    <property type="project" value="TreeGrafter"/>
</dbReference>
<keyword evidence="2" id="KW-0285">Flavoprotein</keyword>
<dbReference type="GO" id="GO:0010181">
    <property type="term" value="F:FMN binding"/>
    <property type="evidence" value="ECO:0007669"/>
    <property type="project" value="TreeGrafter"/>
</dbReference>
<evidence type="ECO:0000313" key="4">
    <source>
        <dbReference type="EMBL" id="EKZ1925094.1"/>
    </source>
</evidence>
<dbReference type="Gene3D" id="3.40.50.360">
    <property type="match status" value="1"/>
</dbReference>
<evidence type="ECO:0000313" key="5">
    <source>
        <dbReference type="Proteomes" id="UP001225498"/>
    </source>
</evidence>
<dbReference type="Pfam" id="PF03358">
    <property type="entry name" value="FMN_red"/>
    <property type="match status" value="1"/>
</dbReference>
<dbReference type="AlphaFoldDB" id="A0AAI9G2X8"/>
<dbReference type="RefSeq" id="WP_005409751.1">
    <property type="nucleotide sequence ID" value="NZ_CP088241.1"/>
</dbReference>
<dbReference type="InterPro" id="IPR029039">
    <property type="entry name" value="Flavoprotein-like_sf"/>
</dbReference>
<comment type="cofactor">
    <cofactor evidence="1">
        <name>FMN</name>
        <dbReference type="ChEBI" id="CHEBI:58210"/>
    </cofactor>
</comment>
<dbReference type="PANTHER" id="PTHR30543">
    <property type="entry name" value="CHROMATE REDUCTASE"/>
    <property type="match status" value="1"/>
</dbReference>
<evidence type="ECO:0000256" key="2">
    <source>
        <dbReference type="ARBA" id="ARBA00022643"/>
    </source>
</evidence>
<proteinExistence type="predicted"/>
<dbReference type="EMBL" id="ABLTIR010000001">
    <property type="protein sequence ID" value="EKZ1925094.1"/>
    <property type="molecule type" value="Genomic_DNA"/>
</dbReference>
<feature type="domain" description="NADPH-dependent FMN reductase-like" evidence="3">
    <location>
        <begin position="9"/>
        <end position="159"/>
    </location>
</feature>
<dbReference type="InterPro" id="IPR005025">
    <property type="entry name" value="FMN_Rdtase-like_dom"/>
</dbReference>
<organism evidence="4 5">
    <name type="scientific">Stenotrophomonas maltophilia</name>
    <name type="common">Pseudomonas maltophilia</name>
    <name type="synonym">Xanthomonas maltophilia</name>
    <dbReference type="NCBI Taxonomy" id="40324"/>
    <lineage>
        <taxon>Bacteria</taxon>
        <taxon>Pseudomonadati</taxon>
        <taxon>Pseudomonadota</taxon>
        <taxon>Gammaproteobacteria</taxon>
        <taxon>Lysobacterales</taxon>
        <taxon>Lysobacteraceae</taxon>
        <taxon>Stenotrophomonas</taxon>
        <taxon>Stenotrophomonas maltophilia group</taxon>
    </lineage>
</organism>
<evidence type="ECO:0000256" key="1">
    <source>
        <dbReference type="ARBA" id="ARBA00001917"/>
    </source>
</evidence>